<feature type="domain" description="DUF1214" evidence="2">
    <location>
        <begin position="242"/>
        <end position="324"/>
    </location>
</feature>
<evidence type="ECO:0000259" key="3">
    <source>
        <dbReference type="Pfam" id="PF06863"/>
    </source>
</evidence>
<dbReference type="SUPFAM" id="SSF160935">
    <property type="entry name" value="VPA0735-like"/>
    <property type="match status" value="1"/>
</dbReference>
<dbReference type="PANTHER" id="PTHR36509:SF2">
    <property type="entry name" value="BLL3101 PROTEIN"/>
    <property type="match status" value="1"/>
</dbReference>
<dbReference type="STRING" id="571298.SAMN04488026_11314"/>
<proteinExistence type="predicted"/>
<sequence>MKRLLFNAYAYAIAVVCMGLAGTAHAEDDLTVTATNYVRAESDLQLRGYVETFDSFGKLVHSRDPYDVENQITVRGNRDTLYSFGVFDLTSPVTIKLPETGGRYQSLMIVNQDHSLVGVYGPRTITLTQDIVGTQYVILTVRTFMDPTDQEDIRAAHALQDAVVVEQADIGTFDVPDWKADDVEQMRATINVVASTATDSSKMFGRKETLDPVYWLLGAALGWGGLPAEHATYVNVFPEINDGKTPYTLTVKEVPVEAFWSVTLYDDEGWMPVNEYNAYSFNNVTAEKNEDESITIHFGGDPDQPNFLPIVPGWNYIVRLYKPGQEILDGTWIFPEPKPVE</sequence>
<dbReference type="PANTHER" id="PTHR36509">
    <property type="entry name" value="BLL3101 PROTEIN"/>
    <property type="match status" value="1"/>
</dbReference>
<keyword evidence="1" id="KW-0732">Signal</keyword>
<gene>
    <name evidence="4" type="ORF">SAMN04488026_11314</name>
</gene>
<dbReference type="InterPro" id="IPR037049">
    <property type="entry name" value="DUF1214_C_sf"/>
</dbReference>
<evidence type="ECO:0000259" key="2">
    <source>
        <dbReference type="Pfam" id="PF06742"/>
    </source>
</evidence>
<dbReference type="Gene3D" id="2.60.120.600">
    <property type="entry name" value="Domain of unknown function DUF1214, C-terminal domain"/>
    <property type="match status" value="1"/>
</dbReference>
<dbReference type="InterPro" id="IPR010621">
    <property type="entry name" value="DUF1214"/>
</dbReference>
<dbReference type="RefSeq" id="WP_212635180.1">
    <property type="nucleotide sequence ID" value="NZ_FNEK01000131.1"/>
</dbReference>
<dbReference type="InterPro" id="IPR010679">
    <property type="entry name" value="DUF1254"/>
</dbReference>
<dbReference type="Proteomes" id="UP000199382">
    <property type="component" value="Unassembled WGS sequence"/>
</dbReference>
<dbReference type="InterPro" id="IPR037050">
    <property type="entry name" value="DUF1254_sf"/>
</dbReference>
<evidence type="ECO:0000313" key="5">
    <source>
        <dbReference type="Proteomes" id="UP000199382"/>
    </source>
</evidence>
<protein>
    <recommendedName>
        <fullName evidence="6">DUF1254 domain-containing protein</fullName>
    </recommendedName>
</protein>
<dbReference type="Gene3D" id="2.60.40.1610">
    <property type="entry name" value="Domain of unknown function DUF1254"/>
    <property type="match status" value="1"/>
</dbReference>
<feature type="domain" description="DUF1254" evidence="3">
    <location>
        <begin position="57"/>
        <end position="123"/>
    </location>
</feature>
<feature type="chain" id="PRO_5011472705" description="DUF1254 domain-containing protein" evidence="1">
    <location>
        <begin position="27"/>
        <end position="341"/>
    </location>
</feature>
<reference evidence="4 5" key="1">
    <citation type="submission" date="2016-10" db="EMBL/GenBank/DDBJ databases">
        <authorList>
            <person name="de Groot N.N."/>
        </authorList>
    </citation>
    <scope>NUCLEOTIDE SEQUENCE [LARGE SCALE GENOMIC DNA]</scope>
    <source>
        <strain evidence="4 5">DSM 25294</strain>
    </source>
</reference>
<evidence type="ECO:0000313" key="4">
    <source>
        <dbReference type="EMBL" id="SDL91672.1"/>
    </source>
</evidence>
<evidence type="ECO:0008006" key="6">
    <source>
        <dbReference type="Google" id="ProtNLM"/>
    </source>
</evidence>
<keyword evidence="5" id="KW-1185">Reference proteome</keyword>
<dbReference type="EMBL" id="FNEK01000131">
    <property type="protein sequence ID" value="SDL91672.1"/>
    <property type="molecule type" value="Genomic_DNA"/>
</dbReference>
<name>A0A1G9NYG4_9RHOB</name>
<organism evidence="4 5">
    <name type="scientific">Aliiruegeria lutimaris</name>
    <dbReference type="NCBI Taxonomy" id="571298"/>
    <lineage>
        <taxon>Bacteria</taxon>
        <taxon>Pseudomonadati</taxon>
        <taxon>Pseudomonadota</taxon>
        <taxon>Alphaproteobacteria</taxon>
        <taxon>Rhodobacterales</taxon>
        <taxon>Roseobacteraceae</taxon>
        <taxon>Aliiruegeria</taxon>
    </lineage>
</organism>
<feature type="signal peptide" evidence="1">
    <location>
        <begin position="1"/>
        <end position="26"/>
    </location>
</feature>
<accession>A0A1G9NYG4</accession>
<dbReference type="Pfam" id="PF06742">
    <property type="entry name" value="DUF1214"/>
    <property type="match status" value="1"/>
</dbReference>
<dbReference type="AlphaFoldDB" id="A0A1G9NYG4"/>
<dbReference type="Pfam" id="PF06863">
    <property type="entry name" value="DUF1254"/>
    <property type="match status" value="1"/>
</dbReference>
<evidence type="ECO:0000256" key="1">
    <source>
        <dbReference type="SAM" id="SignalP"/>
    </source>
</evidence>